<gene>
    <name evidence="1" type="primary">ORF67915</name>
</gene>
<proteinExistence type="predicted"/>
<dbReference type="AlphaFoldDB" id="A0A0B6ZLS4"/>
<organism evidence="1">
    <name type="scientific">Arion vulgaris</name>
    <dbReference type="NCBI Taxonomy" id="1028688"/>
    <lineage>
        <taxon>Eukaryota</taxon>
        <taxon>Metazoa</taxon>
        <taxon>Spiralia</taxon>
        <taxon>Lophotrochozoa</taxon>
        <taxon>Mollusca</taxon>
        <taxon>Gastropoda</taxon>
        <taxon>Heterobranchia</taxon>
        <taxon>Euthyneura</taxon>
        <taxon>Panpulmonata</taxon>
        <taxon>Eupulmonata</taxon>
        <taxon>Stylommatophora</taxon>
        <taxon>Helicina</taxon>
        <taxon>Arionoidea</taxon>
        <taxon>Arionidae</taxon>
        <taxon>Arion</taxon>
    </lineage>
</organism>
<dbReference type="EMBL" id="HACG01021966">
    <property type="protein sequence ID" value="CEK68831.1"/>
    <property type="molecule type" value="Transcribed_RNA"/>
</dbReference>
<accession>A0A0B6ZLS4</accession>
<protein>
    <submittedName>
        <fullName evidence="1">Uncharacterized protein</fullName>
    </submittedName>
</protein>
<sequence length="85" mass="9677">MMSTHNNKPTLTESDIDNCTNFGEVMTLVRKCGLTIPNNIGHQNDIKRLLRRELRNNQPLTKAELDIATAARQEDAFNRNILRGN</sequence>
<evidence type="ECO:0000313" key="1">
    <source>
        <dbReference type="EMBL" id="CEK68831.1"/>
    </source>
</evidence>
<feature type="non-terminal residue" evidence="1">
    <location>
        <position position="85"/>
    </location>
</feature>
<name>A0A0B6ZLS4_9EUPU</name>
<reference evidence="1" key="1">
    <citation type="submission" date="2014-12" db="EMBL/GenBank/DDBJ databases">
        <title>Insight into the proteome of Arion vulgaris.</title>
        <authorList>
            <person name="Aradska J."/>
            <person name="Bulat T."/>
            <person name="Smidak R."/>
            <person name="Sarate P."/>
            <person name="Gangsoo J."/>
            <person name="Sialana F."/>
            <person name="Bilban M."/>
            <person name="Lubec G."/>
        </authorList>
    </citation>
    <scope>NUCLEOTIDE SEQUENCE</scope>
    <source>
        <tissue evidence="1">Skin</tissue>
    </source>
</reference>